<evidence type="ECO:0000256" key="2">
    <source>
        <dbReference type="ARBA" id="ARBA00022475"/>
    </source>
</evidence>
<gene>
    <name evidence="7" type="ORF">HWN40_08675</name>
</gene>
<reference evidence="7 8" key="1">
    <citation type="submission" date="2020-06" db="EMBL/GenBank/DDBJ databases">
        <title>Methanolobus halotolerans sp. nov., isolated from a saline lake Tus in Siberia.</title>
        <authorList>
            <person name="Shen Y."/>
            <person name="Chen S.-C."/>
            <person name="Lai M.-C."/>
            <person name="Huang H.-H."/>
            <person name="Chiu H.-H."/>
            <person name="Tang S.-L."/>
            <person name="Rogozin D.Y."/>
            <person name="Degermendzhy A.G."/>
        </authorList>
    </citation>
    <scope>NUCLEOTIDE SEQUENCE [LARGE SCALE GENOMIC DNA]</scope>
    <source>
        <strain evidence="7 8">DSM 21339</strain>
    </source>
</reference>
<dbReference type="InterPro" id="IPR020948">
    <property type="entry name" value="P_starv_induced_PsiE-like"/>
</dbReference>
<keyword evidence="4 6" id="KW-1133">Transmembrane helix</keyword>
<evidence type="ECO:0000256" key="3">
    <source>
        <dbReference type="ARBA" id="ARBA00022692"/>
    </source>
</evidence>
<name>A0A7D5I4Q6_9EURY</name>
<feature type="transmembrane region" description="Helical" evidence="6">
    <location>
        <begin position="83"/>
        <end position="105"/>
    </location>
</feature>
<dbReference type="OrthoDB" id="124579at2157"/>
<evidence type="ECO:0000256" key="1">
    <source>
        <dbReference type="ARBA" id="ARBA00004651"/>
    </source>
</evidence>
<keyword evidence="8" id="KW-1185">Reference proteome</keyword>
<sequence length="142" mass="16022">MSLMKHINSFQRLIVWIIILLMVVVIMSATLEIGWIILYDLITPPFMIVDVNQILDIFSLIFIVIIGIELLETIKMVLEESIMNVDVIILVGLTAVVRKILIIDIKETEPMFLVGMGVLIVALAATYYLVIVSGKQFKCSIE</sequence>
<dbReference type="EMBL" id="CP058215">
    <property type="protein sequence ID" value="QLC50308.1"/>
    <property type="molecule type" value="Genomic_DNA"/>
</dbReference>
<proteinExistence type="predicted"/>
<dbReference type="AlphaFoldDB" id="A0A7D5I4Q6"/>
<organism evidence="7 8">
    <name type="scientific">Methanolobus zinderi</name>
    <dbReference type="NCBI Taxonomy" id="536044"/>
    <lineage>
        <taxon>Archaea</taxon>
        <taxon>Methanobacteriati</taxon>
        <taxon>Methanobacteriota</taxon>
        <taxon>Stenosarchaea group</taxon>
        <taxon>Methanomicrobia</taxon>
        <taxon>Methanosarcinales</taxon>
        <taxon>Methanosarcinaceae</taxon>
        <taxon>Methanolobus</taxon>
    </lineage>
</organism>
<protein>
    <submittedName>
        <fullName evidence="7">Phosphate-starvation-inducible PsiE family protein</fullName>
    </submittedName>
</protein>
<evidence type="ECO:0000256" key="6">
    <source>
        <dbReference type="SAM" id="Phobius"/>
    </source>
</evidence>
<keyword evidence="3 6" id="KW-0812">Transmembrane</keyword>
<dbReference type="KEGG" id="mzi:HWN40_08675"/>
<feature type="transmembrane region" description="Helical" evidence="6">
    <location>
        <begin position="51"/>
        <end position="71"/>
    </location>
</feature>
<dbReference type="GO" id="GO:0005886">
    <property type="term" value="C:plasma membrane"/>
    <property type="evidence" value="ECO:0007669"/>
    <property type="project" value="UniProtKB-SubCell"/>
</dbReference>
<evidence type="ECO:0000313" key="7">
    <source>
        <dbReference type="EMBL" id="QLC50308.1"/>
    </source>
</evidence>
<comment type="subcellular location">
    <subcellularLocation>
        <location evidence="1">Cell membrane</location>
        <topology evidence="1">Multi-pass membrane protein</topology>
    </subcellularLocation>
</comment>
<evidence type="ECO:0000256" key="5">
    <source>
        <dbReference type="ARBA" id="ARBA00023136"/>
    </source>
</evidence>
<feature type="transmembrane region" description="Helical" evidence="6">
    <location>
        <begin position="111"/>
        <end position="130"/>
    </location>
</feature>
<evidence type="ECO:0000256" key="4">
    <source>
        <dbReference type="ARBA" id="ARBA00022989"/>
    </source>
</evidence>
<feature type="transmembrane region" description="Helical" evidence="6">
    <location>
        <begin position="12"/>
        <end position="39"/>
    </location>
</feature>
<accession>A0A7D5I4Q6</accession>
<keyword evidence="5 6" id="KW-0472">Membrane</keyword>
<evidence type="ECO:0000313" key="8">
    <source>
        <dbReference type="Proteomes" id="UP000509594"/>
    </source>
</evidence>
<keyword evidence="2" id="KW-1003">Cell membrane</keyword>
<dbReference type="Pfam" id="PF06146">
    <property type="entry name" value="PsiE"/>
    <property type="match status" value="1"/>
</dbReference>
<dbReference type="GeneID" id="55821744"/>
<dbReference type="Proteomes" id="UP000509594">
    <property type="component" value="Chromosome"/>
</dbReference>
<dbReference type="RefSeq" id="WP_176965364.1">
    <property type="nucleotide sequence ID" value="NZ_CP058215.1"/>
</dbReference>